<evidence type="ECO:0000313" key="2">
    <source>
        <dbReference type="Proteomes" id="UP000515344"/>
    </source>
</evidence>
<dbReference type="PROSITE" id="PS51257">
    <property type="entry name" value="PROKAR_LIPOPROTEIN"/>
    <property type="match status" value="1"/>
</dbReference>
<reference evidence="2" key="1">
    <citation type="submission" date="2020-08" db="EMBL/GenBank/DDBJ databases">
        <title>Lacibacter sp. S13-6-6 genome sequencing.</title>
        <authorList>
            <person name="Jin L."/>
        </authorList>
    </citation>
    <scope>NUCLEOTIDE SEQUENCE [LARGE SCALE GENOMIC DNA]</scope>
    <source>
        <strain evidence="2">S13-6-6</strain>
    </source>
</reference>
<dbReference type="EMBL" id="CP060007">
    <property type="protein sequence ID" value="QNA44645.1"/>
    <property type="molecule type" value="Genomic_DNA"/>
</dbReference>
<proteinExistence type="predicted"/>
<evidence type="ECO:0008006" key="3">
    <source>
        <dbReference type="Google" id="ProtNLM"/>
    </source>
</evidence>
<dbReference type="KEGG" id="lacs:H4075_00160"/>
<sequence>MKYFFLSALLFTLIGCGDSQQSDNEKESSESKIEIKGDSGEIKISEEGISIKGDDSGSIKINSTDGIKIEGKDGKIEIKAGDSGNIKVEKKGKEVNIQIKEN</sequence>
<name>A0A7G5XGP2_9BACT</name>
<organism evidence="1 2">
    <name type="scientific">Lacibacter sediminis</name>
    <dbReference type="NCBI Taxonomy" id="2760713"/>
    <lineage>
        <taxon>Bacteria</taxon>
        <taxon>Pseudomonadati</taxon>
        <taxon>Bacteroidota</taxon>
        <taxon>Chitinophagia</taxon>
        <taxon>Chitinophagales</taxon>
        <taxon>Chitinophagaceae</taxon>
        <taxon>Lacibacter</taxon>
    </lineage>
</organism>
<dbReference type="RefSeq" id="WP_182803012.1">
    <property type="nucleotide sequence ID" value="NZ_CP060007.1"/>
</dbReference>
<dbReference type="AlphaFoldDB" id="A0A7G5XGP2"/>
<dbReference type="Proteomes" id="UP000515344">
    <property type="component" value="Chromosome"/>
</dbReference>
<protein>
    <recommendedName>
        <fullName evidence="3">Lipoprotein</fullName>
    </recommendedName>
</protein>
<gene>
    <name evidence="1" type="ORF">H4075_00160</name>
</gene>
<evidence type="ECO:0000313" key="1">
    <source>
        <dbReference type="EMBL" id="QNA44645.1"/>
    </source>
</evidence>
<accession>A0A7G5XGP2</accession>
<keyword evidence="2" id="KW-1185">Reference proteome</keyword>